<keyword evidence="3" id="KW-1185">Reference proteome</keyword>
<accession>A0A387BNZ1</accession>
<organism evidence="2 3">
    <name type="scientific">Gryllotalpicola protaetiae</name>
    <dbReference type="NCBI Taxonomy" id="2419771"/>
    <lineage>
        <taxon>Bacteria</taxon>
        <taxon>Bacillati</taxon>
        <taxon>Actinomycetota</taxon>
        <taxon>Actinomycetes</taxon>
        <taxon>Micrococcales</taxon>
        <taxon>Microbacteriaceae</taxon>
        <taxon>Gryllotalpicola</taxon>
    </lineage>
</organism>
<dbReference type="EMBL" id="CP032624">
    <property type="protein sequence ID" value="AYG03754.1"/>
    <property type="molecule type" value="Genomic_DNA"/>
</dbReference>
<dbReference type="GO" id="GO:0008237">
    <property type="term" value="F:metallopeptidase activity"/>
    <property type="evidence" value="ECO:0007669"/>
    <property type="project" value="UniProtKB-KW"/>
</dbReference>
<dbReference type="PANTHER" id="PTHR36844">
    <property type="entry name" value="PROTEASE PRSW"/>
    <property type="match status" value="1"/>
</dbReference>
<keyword evidence="2" id="KW-0645">Protease</keyword>
<evidence type="ECO:0000313" key="2">
    <source>
        <dbReference type="EMBL" id="AYG03754.1"/>
    </source>
</evidence>
<dbReference type="Pfam" id="PF13367">
    <property type="entry name" value="PrsW-protease"/>
    <property type="match status" value="1"/>
</dbReference>
<keyword evidence="2" id="KW-0482">Metalloprotease</keyword>
<dbReference type="Proteomes" id="UP000275069">
    <property type="component" value="Chromosome"/>
</dbReference>
<feature type="transmembrane region" description="Helical" evidence="1">
    <location>
        <begin position="25"/>
        <end position="46"/>
    </location>
</feature>
<protein>
    <submittedName>
        <fullName evidence="2">PrsW family intramembrane metalloprotease</fullName>
    </submittedName>
</protein>
<feature type="transmembrane region" description="Helical" evidence="1">
    <location>
        <begin position="111"/>
        <end position="132"/>
    </location>
</feature>
<dbReference type="KEGG" id="gry:D7I44_09545"/>
<evidence type="ECO:0000256" key="1">
    <source>
        <dbReference type="SAM" id="Phobius"/>
    </source>
</evidence>
<dbReference type="PANTHER" id="PTHR36844:SF1">
    <property type="entry name" value="PROTEASE PRSW"/>
    <property type="match status" value="1"/>
</dbReference>
<proteinExistence type="predicted"/>
<feature type="transmembrane region" description="Helical" evidence="1">
    <location>
        <begin position="85"/>
        <end position="105"/>
    </location>
</feature>
<keyword evidence="1" id="KW-0472">Membrane</keyword>
<dbReference type="GO" id="GO:0006508">
    <property type="term" value="P:proteolysis"/>
    <property type="evidence" value="ECO:0007669"/>
    <property type="project" value="UniProtKB-KW"/>
</dbReference>
<keyword evidence="1" id="KW-0812">Transmembrane</keyword>
<evidence type="ECO:0000313" key="3">
    <source>
        <dbReference type="Proteomes" id="UP000275069"/>
    </source>
</evidence>
<feature type="transmembrane region" description="Helical" evidence="1">
    <location>
        <begin position="220"/>
        <end position="240"/>
    </location>
</feature>
<feature type="transmembrane region" description="Helical" evidence="1">
    <location>
        <begin position="52"/>
        <end position="73"/>
    </location>
</feature>
<dbReference type="OrthoDB" id="5141135at2"/>
<name>A0A387BNZ1_9MICO</name>
<gene>
    <name evidence="2" type="ORF">D7I44_09545</name>
</gene>
<feature type="transmembrane region" description="Helical" evidence="1">
    <location>
        <begin position="185"/>
        <end position="208"/>
    </location>
</feature>
<feature type="transmembrane region" description="Helical" evidence="1">
    <location>
        <begin position="144"/>
        <end position="165"/>
    </location>
</feature>
<feature type="transmembrane region" description="Helical" evidence="1">
    <location>
        <begin position="280"/>
        <end position="302"/>
    </location>
</feature>
<keyword evidence="2" id="KW-0378">Hydrolase</keyword>
<dbReference type="AlphaFoldDB" id="A0A387BNZ1"/>
<keyword evidence="1" id="KW-1133">Transmembrane helix</keyword>
<reference evidence="2 3" key="1">
    <citation type="submission" date="2018-09" db="EMBL/GenBank/DDBJ databases">
        <title>Genome sequencing of strain 2DFW10M-5.</title>
        <authorList>
            <person name="Heo J."/>
            <person name="Kim S.-J."/>
            <person name="Kwon S.-W."/>
        </authorList>
    </citation>
    <scope>NUCLEOTIDE SEQUENCE [LARGE SCALE GENOMIC DNA]</scope>
    <source>
        <strain evidence="2 3">2DFW10M-5</strain>
    </source>
</reference>
<dbReference type="InterPro" id="IPR026898">
    <property type="entry name" value="PrsW"/>
</dbReference>
<sequence length="314" mass="33784">MDGEDRTPWQAPGRIALGAPERHGWWWKTLLVGWVLWLATITVTLLTRNPNLVPTLILLGSFLVPFCAVLFAVERLRGNVTALQIILAFFVSGVAGVLGASLLEANLHQSLWLYGLVGLIEEFVKGCILVVLGWRFAPKSATQGALLGATVGAGFAAFESAGYAFNAALGTHGIDIAALLQTEVIRALLAPVGHVLWTAIIGAALFGIAERRERPDDPGYAWSIWVVVAYLGAAALHALWDSMSSIASLLALIATGSTAQLLQYGFLLRRDADAVQSLSSVLYVCGLIVVSLAGVVTLWAVIRRHRTRARRRQV</sequence>